<gene>
    <name evidence="2" type="ORF">CLV59_1011015</name>
</gene>
<sequence>MKLIYVMDPYCGWCYGASEQVEKLAAHYGDQLQLEVLPAGMWAGSNARPQSSHLARYIQSHDLQVANRTGAKFTDVYFRTLQDASRVLDSEIPSRAIVTVSDKWPALLLTFIHAIQHARFVDGKDLSNDDTYIAIAESLGIPADQFLQHFHSDAMRLQTLRTFEKAATYAHSYPSILMVKGTKLIPIEQGYETAETIIRKINQRFNEAYDINLN</sequence>
<reference evidence="2 3" key="1">
    <citation type="submission" date="2018-06" db="EMBL/GenBank/DDBJ databases">
        <title>Genomic Encyclopedia of Archaeal and Bacterial Type Strains, Phase II (KMG-II): from individual species to whole genera.</title>
        <authorList>
            <person name="Goeker M."/>
        </authorList>
    </citation>
    <scope>NUCLEOTIDE SEQUENCE [LARGE SCALE GENOMIC DNA]</scope>
    <source>
        <strain evidence="2 3">DSM 29821</strain>
    </source>
</reference>
<dbReference type="RefSeq" id="WP_111590888.1">
    <property type="nucleotide sequence ID" value="NZ_QLMA01000001.1"/>
</dbReference>
<evidence type="ECO:0000259" key="1">
    <source>
        <dbReference type="Pfam" id="PF01323"/>
    </source>
</evidence>
<proteinExistence type="predicted"/>
<dbReference type="InterPro" id="IPR001853">
    <property type="entry name" value="DSBA-like_thioredoxin_dom"/>
</dbReference>
<evidence type="ECO:0000313" key="2">
    <source>
        <dbReference type="EMBL" id="RAJ88247.1"/>
    </source>
</evidence>
<dbReference type="CDD" id="cd03025">
    <property type="entry name" value="DsbA_FrnE_like"/>
    <property type="match status" value="1"/>
</dbReference>
<name>A0A327WBW2_9BACT</name>
<evidence type="ECO:0000313" key="3">
    <source>
        <dbReference type="Proteomes" id="UP000249819"/>
    </source>
</evidence>
<comment type="caution">
    <text evidence="2">The sequence shown here is derived from an EMBL/GenBank/DDBJ whole genome shotgun (WGS) entry which is preliminary data.</text>
</comment>
<accession>A0A327WBW2</accession>
<organism evidence="2 3">
    <name type="scientific">Chitinophaga dinghuensis</name>
    <dbReference type="NCBI Taxonomy" id="1539050"/>
    <lineage>
        <taxon>Bacteria</taxon>
        <taxon>Pseudomonadati</taxon>
        <taxon>Bacteroidota</taxon>
        <taxon>Chitinophagia</taxon>
        <taxon>Chitinophagales</taxon>
        <taxon>Chitinophagaceae</taxon>
        <taxon>Chitinophaga</taxon>
    </lineage>
</organism>
<dbReference type="EMBL" id="QLMA01000001">
    <property type="protein sequence ID" value="RAJ88247.1"/>
    <property type="molecule type" value="Genomic_DNA"/>
</dbReference>
<keyword evidence="3" id="KW-1185">Reference proteome</keyword>
<dbReference type="AlphaFoldDB" id="A0A327WBW2"/>
<dbReference type="Gene3D" id="3.40.30.10">
    <property type="entry name" value="Glutaredoxin"/>
    <property type="match status" value="1"/>
</dbReference>
<feature type="domain" description="DSBA-like thioredoxin" evidence="1">
    <location>
        <begin position="5"/>
        <end position="166"/>
    </location>
</feature>
<dbReference type="Proteomes" id="UP000249819">
    <property type="component" value="Unassembled WGS sequence"/>
</dbReference>
<dbReference type="Pfam" id="PF01323">
    <property type="entry name" value="DSBA"/>
    <property type="match status" value="1"/>
</dbReference>
<dbReference type="OrthoDB" id="9813770at2"/>
<dbReference type="Gene3D" id="1.10.472.60">
    <property type="entry name" value="putative protein disulfide isomerase domain"/>
    <property type="match status" value="1"/>
</dbReference>
<dbReference type="SUPFAM" id="SSF52833">
    <property type="entry name" value="Thioredoxin-like"/>
    <property type="match status" value="1"/>
</dbReference>
<dbReference type="InterPro" id="IPR036249">
    <property type="entry name" value="Thioredoxin-like_sf"/>
</dbReference>
<protein>
    <recommendedName>
        <fullName evidence="1">DSBA-like thioredoxin domain-containing protein</fullName>
    </recommendedName>
</protein>